<comment type="caution">
    <text evidence="3">The sequence shown here is derived from an EMBL/GenBank/DDBJ whole genome shotgun (WGS) entry which is preliminary data.</text>
</comment>
<evidence type="ECO:0000313" key="4">
    <source>
        <dbReference type="EMBL" id="CAL4793144.1"/>
    </source>
</evidence>
<feature type="transmembrane region" description="Helical" evidence="2">
    <location>
        <begin position="182"/>
        <end position="208"/>
    </location>
</feature>
<dbReference type="OrthoDB" id="423182at2759"/>
<dbReference type="EMBL" id="CAMXCT010003702">
    <property type="protein sequence ID" value="CAI4005832.1"/>
    <property type="molecule type" value="Genomic_DNA"/>
</dbReference>
<accession>A0A9P1GAK8</accession>
<keyword evidence="2" id="KW-1133">Transmembrane helix</keyword>
<feature type="compositionally biased region" description="Basic and acidic residues" evidence="1">
    <location>
        <begin position="660"/>
        <end position="677"/>
    </location>
</feature>
<keyword evidence="2" id="KW-0472">Membrane</keyword>
<evidence type="ECO:0000313" key="5">
    <source>
        <dbReference type="Proteomes" id="UP001152797"/>
    </source>
</evidence>
<dbReference type="SUPFAM" id="SSF103481">
    <property type="entry name" value="Multidrug resistance efflux transporter EmrE"/>
    <property type="match status" value="1"/>
</dbReference>
<keyword evidence="5" id="KW-1185">Reference proteome</keyword>
<reference evidence="4 5" key="2">
    <citation type="submission" date="2024-05" db="EMBL/GenBank/DDBJ databases">
        <authorList>
            <person name="Chen Y."/>
            <person name="Shah S."/>
            <person name="Dougan E. K."/>
            <person name="Thang M."/>
            <person name="Chan C."/>
        </authorList>
    </citation>
    <scope>NUCLEOTIDE SEQUENCE [LARGE SCALE GENOMIC DNA]</scope>
</reference>
<reference evidence="3" key="1">
    <citation type="submission" date="2022-10" db="EMBL/GenBank/DDBJ databases">
        <authorList>
            <person name="Chen Y."/>
            <person name="Dougan E. K."/>
            <person name="Chan C."/>
            <person name="Rhodes N."/>
            <person name="Thang M."/>
        </authorList>
    </citation>
    <scope>NUCLEOTIDE SEQUENCE</scope>
</reference>
<feature type="compositionally biased region" description="Low complexity" evidence="1">
    <location>
        <begin position="767"/>
        <end position="781"/>
    </location>
</feature>
<dbReference type="EMBL" id="CAMXCT030003702">
    <property type="protein sequence ID" value="CAL4793144.1"/>
    <property type="molecule type" value="Genomic_DNA"/>
</dbReference>
<feature type="transmembrane region" description="Helical" evidence="2">
    <location>
        <begin position="152"/>
        <end position="170"/>
    </location>
</feature>
<evidence type="ECO:0000313" key="3">
    <source>
        <dbReference type="EMBL" id="CAI4005832.1"/>
    </source>
</evidence>
<organism evidence="3">
    <name type="scientific">Cladocopium goreaui</name>
    <dbReference type="NCBI Taxonomy" id="2562237"/>
    <lineage>
        <taxon>Eukaryota</taxon>
        <taxon>Sar</taxon>
        <taxon>Alveolata</taxon>
        <taxon>Dinophyceae</taxon>
        <taxon>Suessiales</taxon>
        <taxon>Symbiodiniaceae</taxon>
        <taxon>Cladocopium</taxon>
    </lineage>
</organism>
<feature type="compositionally biased region" description="Low complexity" evidence="1">
    <location>
        <begin position="711"/>
        <end position="729"/>
    </location>
</feature>
<feature type="transmembrane region" description="Helical" evidence="2">
    <location>
        <begin position="274"/>
        <end position="301"/>
    </location>
</feature>
<feature type="region of interest" description="Disordered" evidence="1">
    <location>
        <begin position="397"/>
        <end position="420"/>
    </location>
</feature>
<feature type="region of interest" description="Disordered" evidence="1">
    <location>
        <begin position="503"/>
        <end position="523"/>
    </location>
</feature>
<feature type="transmembrane region" description="Helical" evidence="2">
    <location>
        <begin position="250"/>
        <end position="268"/>
    </location>
</feature>
<feature type="transmembrane region" description="Helical" evidence="2">
    <location>
        <begin position="214"/>
        <end position="238"/>
    </location>
</feature>
<keyword evidence="2" id="KW-0812">Transmembrane</keyword>
<sequence length="831" mass="89369">MLCDAVPFSKPPGRIPVLCGRGTGGTGTAVVPLRPVVLPRTAQRDKSLAMVFLLLACLSLIFERRDGGLKALSLGAKPLNLSRHVSGLCWSAVAIVGRPAASALRKEIATPRAGKAVSHAEQVGMTSLIQGVVAMAFLVLTGNFSFSALPMVFWICLASSSFLNAIIKTAETHAYKVGEMSLCAPFLAFDPVIQLLVGSLVLPVLHFFANGGSLALSLSLGKASAVACIAAGMLALSMTEKAASTRALRALPKGAGFIILNCVLYSATYRLDAAAVGVSSSLCLFAYCRLVMAAMCFSTRITGASRSDALREETTGLWEPRTLLLLLFVCVVDAAYMLSMYQAVSLISPVLVSAVKRGGGIVVSACFGAIFFGEKLEGRKQLLCVVAIGVASSDPWPWSMPETDSHSEGFQSDEGPEGQGETVRAEALWTRLCALQHGLAEVERKISKHSSLQEARQQRCTRNRHRWVLQQRRQVPTRFRSLLPPGIAVGPSSPEVTPAPIAPIAGVPHRPKAHRGRAKVARSARPRRVARLLQQEATQPAFCLEETVPREDCSRYRFPLSRPSTSPRLRVNDYGNDVDAAVHGVVGDNDDVDEGDDQGIQKEEDMLRELQILSNSFQPDMDSSTSEEPPKSSERSPLQLGDHYLQHPSDPAYSRSLSHLPERRRSVTTDIQHDEIPLKVSDSGLPDLPETVLQDPQAQRPSTASKESKESAATGSGSSTGSQVESSAARSRPPRHAVFQDPVASDVSVPSRSHRRAVYGDLSSLGVSQEALASASVAQESSESDADVQQILKDFKDNGSSHVAFDDESESEDEESESEDSEDDDVILDKE</sequence>
<feature type="transmembrane region" description="Helical" evidence="2">
    <location>
        <begin position="322"/>
        <end position="344"/>
    </location>
</feature>
<name>A0A9P1GAK8_9DINO</name>
<protein>
    <submittedName>
        <fullName evidence="4">Copper-transporting ATPase HMA5</fullName>
    </submittedName>
</protein>
<gene>
    <name evidence="3" type="ORF">C1SCF055_LOCUS31523</name>
</gene>
<feature type="region of interest" description="Disordered" evidence="1">
    <location>
        <begin position="615"/>
        <end position="831"/>
    </location>
</feature>
<evidence type="ECO:0000256" key="2">
    <source>
        <dbReference type="SAM" id="Phobius"/>
    </source>
</evidence>
<evidence type="ECO:0000256" key="1">
    <source>
        <dbReference type="SAM" id="MobiDB-lite"/>
    </source>
</evidence>
<dbReference type="Proteomes" id="UP001152797">
    <property type="component" value="Unassembled WGS sequence"/>
</dbReference>
<dbReference type="EMBL" id="CAMXCT020003702">
    <property type="protein sequence ID" value="CAL1159207.1"/>
    <property type="molecule type" value="Genomic_DNA"/>
</dbReference>
<feature type="compositionally biased region" description="Basic residues" evidence="1">
    <location>
        <begin position="509"/>
        <end position="523"/>
    </location>
</feature>
<proteinExistence type="predicted"/>
<dbReference type="InterPro" id="IPR037185">
    <property type="entry name" value="EmrE-like"/>
</dbReference>
<dbReference type="AlphaFoldDB" id="A0A9P1GAK8"/>
<feature type="compositionally biased region" description="Acidic residues" evidence="1">
    <location>
        <begin position="806"/>
        <end position="831"/>
    </location>
</feature>